<reference evidence="6" key="2">
    <citation type="journal article" date="2021" name="PeerJ">
        <title>Extensive microbial diversity within the chicken gut microbiome revealed by metagenomics and culture.</title>
        <authorList>
            <person name="Gilroy R."/>
            <person name="Ravi A."/>
            <person name="Getino M."/>
            <person name="Pursley I."/>
            <person name="Horton D.L."/>
            <person name="Alikhan N.F."/>
            <person name="Baker D."/>
            <person name="Gharbi K."/>
            <person name="Hall N."/>
            <person name="Watson M."/>
            <person name="Adriaenssens E.M."/>
            <person name="Foster-Nyarko E."/>
            <person name="Jarju S."/>
            <person name="Secka A."/>
            <person name="Antonio M."/>
            <person name="Oren A."/>
            <person name="Chaudhuri R.R."/>
            <person name="La Ragione R."/>
            <person name="Hildebrand F."/>
            <person name="Pallen M.J."/>
        </authorList>
    </citation>
    <scope>NUCLEOTIDE SEQUENCE</scope>
    <source>
        <strain evidence="6">CHK147-3167</strain>
    </source>
</reference>
<comment type="catalytic activity">
    <reaction evidence="4">
        <text>L-aspartyl-tRNA(Asn) + L-glutamine + ATP + H2O = L-asparaginyl-tRNA(Asn) + L-glutamate + ADP + phosphate + 2 H(+)</text>
        <dbReference type="Rhea" id="RHEA:14513"/>
        <dbReference type="Rhea" id="RHEA-COMP:9674"/>
        <dbReference type="Rhea" id="RHEA-COMP:9677"/>
        <dbReference type="ChEBI" id="CHEBI:15377"/>
        <dbReference type="ChEBI" id="CHEBI:15378"/>
        <dbReference type="ChEBI" id="CHEBI:29985"/>
        <dbReference type="ChEBI" id="CHEBI:30616"/>
        <dbReference type="ChEBI" id="CHEBI:43474"/>
        <dbReference type="ChEBI" id="CHEBI:58359"/>
        <dbReference type="ChEBI" id="CHEBI:78515"/>
        <dbReference type="ChEBI" id="CHEBI:78516"/>
        <dbReference type="ChEBI" id="CHEBI:456216"/>
    </reaction>
</comment>
<evidence type="ECO:0000256" key="2">
    <source>
        <dbReference type="ARBA" id="ARBA00011123"/>
    </source>
</evidence>
<dbReference type="InterPro" id="IPR003837">
    <property type="entry name" value="GatC"/>
</dbReference>
<gene>
    <name evidence="6" type="primary">gatC</name>
    <name evidence="6" type="ORF">IAB27_07500</name>
</gene>
<comment type="caution">
    <text evidence="6">The sequence shown here is derived from an EMBL/GenBank/DDBJ whole genome shotgun (WGS) entry which is preliminary data.</text>
</comment>
<comment type="catalytic activity">
    <reaction evidence="5">
        <text>L-glutamyl-tRNA(Gln) + L-glutamine + ATP + H2O = L-glutaminyl-tRNA(Gln) + L-glutamate + ADP + phosphate + H(+)</text>
        <dbReference type="Rhea" id="RHEA:17521"/>
        <dbReference type="Rhea" id="RHEA-COMP:9681"/>
        <dbReference type="Rhea" id="RHEA-COMP:9684"/>
        <dbReference type="ChEBI" id="CHEBI:15377"/>
        <dbReference type="ChEBI" id="CHEBI:15378"/>
        <dbReference type="ChEBI" id="CHEBI:29985"/>
        <dbReference type="ChEBI" id="CHEBI:30616"/>
        <dbReference type="ChEBI" id="CHEBI:43474"/>
        <dbReference type="ChEBI" id="CHEBI:58359"/>
        <dbReference type="ChEBI" id="CHEBI:78520"/>
        <dbReference type="ChEBI" id="CHEBI:78521"/>
        <dbReference type="ChEBI" id="CHEBI:456216"/>
    </reaction>
</comment>
<proteinExistence type="inferred from homology"/>
<dbReference type="EMBL" id="DVFV01000128">
    <property type="protein sequence ID" value="HIQ91444.1"/>
    <property type="molecule type" value="Genomic_DNA"/>
</dbReference>
<evidence type="ECO:0000256" key="5">
    <source>
        <dbReference type="ARBA" id="ARBA00047913"/>
    </source>
</evidence>
<organism evidence="6 7">
    <name type="scientific">Candidatus Coprosoma intestinipullorum</name>
    <dbReference type="NCBI Taxonomy" id="2840752"/>
    <lineage>
        <taxon>Bacteria</taxon>
        <taxon>Bacillati</taxon>
        <taxon>Bacillota</taxon>
        <taxon>Bacillota incertae sedis</taxon>
        <taxon>Candidatus Coprosoma</taxon>
    </lineage>
</organism>
<dbReference type="GO" id="GO:0006450">
    <property type="term" value="P:regulation of translational fidelity"/>
    <property type="evidence" value="ECO:0007669"/>
    <property type="project" value="InterPro"/>
</dbReference>
<dbReference type="Proteomes" id="UP000886786">
    <property type="component" value="Unassembled WGS sequence"/>
</dbReference>
<dbReference type="SUPFAM" id="SSF141000">
    <property type="entry name" value="Glu-tRNAGln amidotransferase C subunit"/>
    <property type="match status" value="1"/>
</dbReference>
<evidence type="ECO:0000256" key="4">
    <source>
        <dbReference type="ARBA" id="ARBA00047380"/>
    </source>
</evidence>
<dbReference type="Pfam" id="PF02686">
    <property type="entry name" value="GatC"/>
    <property type="match status" value="1"/>
</dbReference>
<comment type="similarity">
    <text evidence="1">Belongs to the GatC family.</text>
</comment>
<evidence type="ECO:0000256" key="3">
    <source>
        <dbReference type="ARBA" id="ARBA00024799"/>
    </source>
</evidence>
<reference evidence="6" key="1">
    <citation type="submission" date="2020-10" db="EMBL/GenBank/DDBJ databases">
        <authorList>
            <person name="Gilroy R."/>
        </authorList>
    </citation>
    <scope>NUCLEOTIDE SEQUENCE</scope>
    <source>
        <strain evidence="6">CHK147-3167</strain>
    </source>
</reference>
<comment type="function">
    <text evidence="3">Allows the formation of correctly charged Asn-tRNA(Asn) or Gln-tRNA(Gln) through the transamidation of misacylated Asp-tRNA(Asn) or Glu-tRNA(Gln) in organisms which lack either or both of asparaginyl-tRNA or glutaminyl-tRNA synthetases. The reaction takes place in the presence of glutamine and ATP through an activated phospho-Asp-tRNA(Asn) or phospho-Glu-tRNA(Gln).</text>
</comment>
<comment type="subunit">
    <text evidence="2">Heterotrimer of A, B and C subunits.</text>
</comment>
<evidence type="ECO:0000256" key="1">
    <source>
        <dbReference type="ARBA" id="ARBA00010757"/>
    </source>
</evidence>
<name>A0A9D1CZA3_9FIRM</name>
<sequence>MQKFTKEMVDDYADKLLIGLTEEENKMVLDEFEVIDATIDMINEIPDIEKVEPMTHALDDFEYVLREDEPEESVPIEDLLANCDDHTDREVQVPRMVG</sequence>
<dbReference type="NCBIfam" id="TIGR00135">
    <property type="entry name" value="gatC"/>
    <property type="match status" value="1"/>
</dbReference>
<evidence type="ECO:0000313" key="7">
    <source>
        <dbReference type="Proteomes" id="UP000886786"/>
    </source>
</evidence>
<protein>
    <submittedName>
        <fullName evidence="6">Asp-tRNA(Asn)/Glu-tRNA(Gln) amidotransferase subunit GatC</fullName>
    </submittedName>
</protein>
<evidence type="ECO:0000313" key="6">
    <source>
        <dbReference type="EMBL" id="HIQ91444.1"/>
    </source>
</evidence>
<accession>A0A9D1CZA3</accession>
<dbReference type="InterPro" id="IPR036113">
    <property type="entry name" value="Asp/Glu-ADT_sf_sub_c"/>
</dbReference>
<dbReference type="AlphaFoldDB" id="A0A9D1CZA3"/>